<keyword evidence="3" id="KW-1185">Reference proteome</keyword>
<geneLocation type="plasmid" evidence="2 3">
    <name>pPP4</name>
</geneLocation>
<keyword evidence="1" id="KW-0472">Membrane</keyword>
<organism evidence="2 3">
    <name type="scientific">Persicobacter psychrovividus</name>
    <dbReference type="NCBI Taxonomy" id="387638"/>
    <lineage>
        <taxon>Bacteria</taxon>
        <taxon>Pseudomonadati</taxon>
        <taxon>Bacteroidota</taxon>
        <taxon>Cytophagia</taxon>
        <taxon>Cytophagales</taxon>
        <taxon>Persicobacteraceae</taxon>
        <taxon>Persicobacter</taxon>
    </lineage>
</organism>
<protein>
    <submittedName>
        <fullName evidence="2">Uncharacterized protein</fullName>
    </submittedName>
</protein>
<gene>
    <name evidence="2" type="ORF">PEPS_41120</name>
</gene>
<reference evidence="2 3" key="1">
    <citation type="submission" date="2021-12" db="EMBL/GenBank/DDBJ databases">
        <title>Genome sequencing of bacteria with rrn-lacking chromosome and rrn-plasmid.</title>
        <authorList>
            <person name="Anda M."/>
            <person name="Iwasaki W."/>
        </authorList>
    </citation>
    <scope>NUCLEOTIDE SEQUENCE [LARGE SCALE GENOMIC DNA]</scope>
    <source>
        <strain evidence="2 3">NBRC 101262</strain>
        <plasmid evidence="2 3">pPP4</plasmid>
    </source>
</reference>
<keyword evidence="2" id="KW-0614">Plasmid</keyword>
<evidence type="ECO:0000256" key="1">
    <source>
        <dbReference type="SAM" id="Phobius"/>
    </source>
</evidence>
<keyword evidence="1" id="KW-0812">Transmembrane</keyword>
<evidence type="ECO:0000313" key="3">
    <source>
        <dbReference type="Proteomes" id="UP001354989"/>
    </source>
</evidence>
<sequence>MIGDELKKASYGFSYHLACPLFPPICFTILSNILLVVDEKYFKKSEY</sequence>
<dbReference type="Proteomes" id="UP001354989">
    <property type="component" value="Plasmid pPP4"/>
</dbReference>
<dbReference type="EMBL" id="AP025296">
    <property type="protein sequence ID" value="BDD01832.1"/>
    <property type="molecule type" value="Genomic_DNA"/>
</dbReference>
<feature type="transmembrane region" description="Helical" evidence="1">
    <location>
        <begin position="15"/>
        <end position="37"/>
    </location>
</feature>
<proteinExistence type="predicted"/>
<name>A0ABM7VLQ4_9BACT</name>
<evidence type="ECO:0000313" key="2">
    <source>
        <dbReference type="EMBL" id="BDD01832.1"/>
    </source>
</evidence>
<accession>A0ABM7VLQ4</accession>
<keyword evidence="1" id="KW-1133">Transmembrane helix</keyword>